<proteinExistence type="predicted"/>
<reference evidence="1" key="1">
    <citation type="journal article" date="2021" name="Proc. Natl. Acad. Sci. U.S.A.">
        <title>A Catalog of Tens of Thousands of Viruses from Human Metagenomes Reveals Hidden Associations with Chronic Diseases.</title>
        <authorList>
            <person name="Tisza M.J."/>
            <person name="Buck C.B."/>
        </authorList>
    </citation>
    <scope>NUCLEOTIDE SEQUENCE</scope>
    <source>
        <strain evidence="1">Ctuev19</strain>
    </source>
</reference>
<protein>
    <submittedName>
        <fullName evidence="1">Uncharacterized protein</fullName>
    </submittedName>
</protein>
<accession>A0A8S5SFG7</accession>
<name>A0A8S5SFG7_9CAUD</name>
<sequence>MSEMIPASRGVANAGLTTGVIGTALGALNALAGLGGAAVAGTVVRDSDEHFVNRYELNLVRELQNKDAALAISESEKHTEKKMVEVYNALNAQDKAIRAEIEARYREFRDFTDQQSTYNGVNTATLGCMKNQIDQLLGLTKLVIPNGSCCPGWGQVEVKPATTTTTPATGG</sequence>
<evidence type="ECO:0000313" key="1">
    <source>
        <dbReference type="EMBL" id="DAF49656.1"/>
    </source>
</evidence>
<dbReference type="EMBL" id="BK032585">
    <property type="protein sequence ID" value="DAF49656.1"/>
    <property type="molecule type" value="Genomic_DNA"/>
</dbReference>
<organism evidence="1">
    <name type="scientific">Myoviridae sp. ctuev19</name>
    <dbReference type="NCBI Taxonomy" id="2827716"/>
    <lineage>
        <taxon>Viruses</taxon>
        <taxon>Duplodnaviria</taxon>
        <taxon>Heunggongvirae</taxon>
        <taxon>Uroviricota</taxon>
        <taxon>Caudoviricetes</taxon>
    </lineage>
</organism>